<sequence>MPVWPWPVTMGLQLLCAGSAMQISQRMPCRSLPILPCTFPWAGSPKCLLNPRRSLHACGHTCTLTSIHVHTCTSANSLEQHNFKCCWSQSQPMSGEAPALTSFSALPQGKSPSDWLDAVTTCPPPGEEQLVRAAAGDGPRSPPGARGVWTLRRVGCRQSLFQNGVISYSQWV</sequence>
<dbReference type="AlphaFoldDB" id="A0A9D4B3S6"/>
<feature type="chain" id="PRO_5038942480" evidence="1">
    <location>
        <begin position="21"/>
        <end position="172"/>
    </location>
</feature>
<keyword evidence="1" id="KW-0732">Signal</keyword>
<protein>
    <submittedName>
        <fullName evidence="2">Uncharacterized protein</fullName>
    </submittedName>
</protein>
<gene>
    <name evidence="2" type="ORF">KIL84_022057</name>
</gene>
<accession>A0A9D4B3S6</accession>
<dbReference type="EMBL" id="JAHDVG010000472">
    <property type="protein sequence ID" value="KAH1179474.1"/>
    <property type="molecule type" value="Genomic_DNA"/>
</dbReference>
<reference evidence="2" key="1">
    <citation type="submission" date="2021-09" db="EMBL/GenBank/DDBJ databases">
        <title>The genome of Mauremys mutica provides insights into the evolution of semi-aquatic lifestyle.</title>
        <authorList>
            <person name="Gong S."/>
            <person name="Gao Y."/>
        </authorList>
    </citation>
    <scope>NUCLEOTIDE SEQUENCE</scope>
    <source>
        <strain evidence="2">MM-2020</strain>
        <tissue evidence="2">Muscle</tissue>
    </source>
</reference>
<feature type="signal peptide" evidence="1">
    <location>
        <begin position="1"/>
        <end position="20"/>
    </location>
</feature>
<comment type="caution">
    <text evidence="2">The sequence shown here is derived from an EMBL/GenBank/DDBJ whole genome shotgun (WGS) entry which is preliminary data.</text>
</comment>
<keyword evidence="3" id="KW-1185">Reference proteome</keyword>
<evidence type="ECO:0000313" key="2">
    <source>
        <dbReference type="EMBL" id="KAH1179474.1"/>
    </source>
</evidence>
<evidence type="ECO:0000313" key="3">
    <source>
        <dbReference type="Proteomes" id="UP000827986"/>
    </source>
</evidence>
<evidence type="ECO:0000256" key="1">
    <source>
        <dbReference type="SAM" id="SignalP"/>
    </source>
</evidence>
<dbReference type="Proteomes" id="UP000827986">
    <property type="component" value="Unassembled WGS sequence"/>
</dbReference>
<name>A0A9D4B3S6_9SAUR</name>
<organism evidence="2 3">
    <name type="scientific">Mauremys mutica</name>
    <name type="common">yellowpond turtle</name>
    <dbReference type="NCBI Taxonomy" id="74926"/>
    <lineage>
        <taxon>Eukaryota</taxon>
        <taxon>Metazoa</taxon>
        <taxon>Chordata</taxon>
        <taxon>Craniata</taxon>
        <taxon>Vertebrata</taxon>
        <taxon>Euteleostomi</taxon>
        <taxon>Archelosauria</taxon>
        <taxon>Testudinata</taxon>
        <taxon>Testudines</taxon>
        <taxon>Cryptodira</taxon>
        <taxon>Durocryptodira</taxon>
        <taxon>Testudinoidea</taxon>
        <taxon>Geoemydidae</taxon>
        <taxon>Geoemydinae</taxon>
        <taxon>Mauremys</taxon>
    </lineage>
</organism>
<proteinExistence type="predicted"/>